<keyword evidence="2" id="KW-0812">Transmembrane</keyword>
<name>A0A518AVY2_9BACT</name>
<protein>
    <submittedName>
        <fullName evidence="3">Uncharacterized protein</fullName>
    </submittedName>
</protein>
<accession>A0A518AVY2</accession>
<evidence type="ECO:0000256" key="1">
    <source>
        <dbReference type="SAM" id="MobiDB-lite"/>
    </source>
</evidence>
<dbReference type="PROSITE" id="PS51257">
    <property type="entry name" value="PROKAR_LIPOPROTEIN"/>
    <property type="match status" value="1"/>
</dbReference>
<evidence type="ECO:0000256" key="2">
    <source>
        <dbReference type="SAM" id="Phobius"/>
    </source>
</evidence>
<feature type="transmembrane region" description="Helical" evidence="2">
    <location>
        <begin position="123"/>
        <end position="142"/>
    </location>
</feature>
<dbReference type="RefSeq" id="WP_145251447.1">
    <property type="nucleotide sequence ID" value="NZ_CP036278.1"/>
</dbReference>
<dbReference type="Proteomes" id="UP000315750">
    <property type="component" value="Chromosome"/>
</dbReference>
<feature type="transmembrane region" description="Helical" evidence="2">
    <location>
        <begin position="82"/>
        <end position="103"/>
    </location>
</feature>
<sequence length="254" mass="28901">MKLPRFRVRALLVTTTIAAVLVACLAPWLREVDWLHALQAVPLRIACILVGCIPYGLGTLWKKQWGTAPPKPEEVRFVVRRRLWQFINVFSLVCLLVMAAYVLHWDLAPRVNSLITGRVSQKIACLLWVNVGFMVPMVIDAFRNSLKELQLTDEGVVSFPRIWRWKELGGWHWLDRKRGVFTLTWKGSVAGNGTHQVAPEQVDALDAFLRGYLQPELWWSSSPQDESTVEATSPTHTTPQEPEAGCELVDRDHK</sequence>
<keyword evidence="2" id="KW-1133">Transmembrane helix</keyword>
<dbReference type="AlphaFoldDB" id="A0A518AVY2"/>
<evidence type="ECO:0000313" key="4">
    <source>
        <dbReference type="Proteomes" id="UP000315750"/>
    </source>
</evidence>
<dbReference type="KEGG" id="amuc:Pan181_51480"/>
<dbReference type="EMBL" id="CP036278">
    <property type="protein sequence ID" value="QDU58907.1"/>
    <property type="molecule type" value="Genomic_DNA"/>
</dbReference>
<proteinExistence type="predicted"/>
<organism evidence="3 4">
    <name type="scientific">Aeoliella mucimassa</name>
    <dbReference type="NCBI Taxonomy" id="2527972"/>
    <lineage>
        <taxon>Bacteria</taxon>
        <taxon>Pseudomonadati</taxon>
        <taxon>Planctomycetota</taxon>
        <taxon>Planctomycetia</taxon>
        <taxon>Pirellulales</taxon>
        <taxon>Lacipirellulaceae</taxon>
        <taxon>Aeoliella</taxon>
    </lineage>
</organism>
<feature type="region of interest" description="Disordered" evidence="1">
    <location>
        <begin position="221"/>
        <end position="254"/>
    </location>
</feature>
<gene>
    <name evidence="3" type="ORF">Pan181_51480</name>
</gene>
<keyword evidence="2" id="KW-0472">Membrane</keyword>
<evidence type="ECO:0000313" key="3">
    <source>
        <dbReference type="EMBL" id="QDU58907.1"/>
    </source>
</evidence>
<reference evidence="3 4" key="1">
    <citation type="submission" date="2019-02" db="EMBL/GenBank/DDBJ databases">
        <title>Deep-cultivation of Planctomycetes and their phenomic and genomic characterization uncovers novel biology.</title>
        <authorList>
            <person name="Wiegand S."/>
            <person name="Jogler M."/>
            <person name="Boedeker C."/>
            <person name="Pinto D."/>
            <person name="Vollmers J."/>
            <person name="Rivas-Marin E."/>
            <person name="Kohn T."/>
            <person name="Peeters S.H."/>
            <person name="Heuer A."/>
            <person name="Rast P."/>
            <person name="Oberbeckmann S."/>
            <person name="Bunk B."/>
            <person name="Jeske O."/>
            <person name="Meyerdierks A."/>
            <person name="Storesund J.E."/>
            <person name="Kallscheuer N."/>
            <person name="Luecker S."/>
            <person name="Lage O.M."/>
            <person name="Pohl T."/>
            <person name="Merkel B.J."/>
            <person name="Hornburger P."/>
            <person name="Mueller R.-W."/>
            <person name="Bruemmer F."/>
            <person name="Labrenz M."/>
            <person name="Spormann A.M."/>
            <person name="Op den Camp H."/>
            <person name="Overmann J."/>
            <person name="Amann R."/>
            <person name="Jetten M.S.M."/>
            <person name="Mascher T."/>
            <person name="Medema M.H."/>
            <person name="Devos D.P."/>
            <person name="Kaster A.-K."/>
            <person name="Ovreas L."/>
            <person name="Rohde M."/>
            <person name="Galperin M.Y."/>
            <person name="Jogler C."/>
        </authorList>
    </citation>
    <scope>NUCLEOTIDE SEQUENCE [LARGE SCALE GENOMIC DNA]</scope>
    <source>
        <strain evidence="3 4">Pan181</strain>
    </source>
</reference>
<feature type="compositionally biased region" description="Polar residues" evidence="1">
    <location>
        <begin position="221"/>
        <end position="240"/>
    </location>
</feature>
<keyword evidence="4" id="KW-1185">Reference proteome</keyword>
<feature type="transmembrane region" description="Helical" evidence="2">
    <location>
        <begin position="41"/>
        <end position="61"/>
    </location>
</feature>